<sequence>MKKNLLVIFFGLSLALASCDTLVTKLPSETIEASLKDGIVPEKDYFLNDGMYFRYKHRDEILRTLKVEEKIEVKGTDLCLVLYSYSVASQIKRTSQWFRLVDNKWTFCNKYFSAYDDDPFGNGDKAFAKEVLEKAEKWEETSKNIWW</sequence>
<organism evidence="2 3">
    <name type="scientific">Pontibacter aydingkolensis</name>
    <dbReference type="NCBI Taxonomy" id="1911536"/>
    <lineage>
        <taxon>Bacteria</taxon>
        <taxon>Pseudomonadati</taxon>
        <taxon>Bacteroidota</taxon>
        <taxon>Cytophagia</taxon>
        <taxon>Cytophagales</taxon>
        <taxon>Hymenobacteraceae</taxon>
        <taxon>Pontibacter</taxon>
    </lineage>
</organism>
<keyword evidence="1" id="KW-0732">Signal</keyword>
<name>A0ABS7CQ91_9BACT</name>
<evidence type="ECO:0008006" key="4">
    <source>
        <dbReference type="Google" id="ProtNLM"/>
    </source>
</evidence>
<comment type="caution">
    <text evidence="2">The sequence shown here is derived from an EMBL/GenBank/DDBJ whole genome shotgun (WGS) entry which is preliminary data.</text>
</comment>
<feature type="chain" id="PRO_5045089796" description="Lipoprotein" evidence="1">
    <location>
        <begin position="18"/>
        <end position="147"/>
    </location>
</feature>
<feature type="signal peptide" evidence="1">
    <location>
        <begin position="1"/>
        <end position="17"/>
    </location>
</feature>
<evidence type="ECO:0000313" key="2">
    <source>
        <dbReference type="EMBL" id="MBW7466008.1"/>
    </source>
</evidence>
<dbReference type="Proteomes" id="UP000813018">
    <property type="component" value="Unassembled WGS sequence"/>
</dbReference>
<proteinExistence type="predicted"/>
<keyword evidence="3" id="KW-1185">Reference proteome</keyword>
<dbReference type="PROSITE" id="PS51257">
    <property type="entry name" value="PROKAR_LIPOPROTEIN"/>
    <property type="match status" value="1"/>
</dbReference>
<dbReference type="EMBL" id="JAHYXK010000002">
    <property type="protein sequence ID" value="MBW7466008.1"/>
    <property type="molecule type" value="Genomic_DNA"/>
</dbReference>
<reference evidence="2 3" key="1">
    <citation type="journal article" date="2016" name="Int. J. Syst. Evol. Microbiol.">
        <title>Pontibacter aydingkolensis sp. nov., isolated from soil of a salt lake.</title>
        <authorList>
            <person name="Osman G."/>
            <person name="Zhang T."/>
            <person name="Lou K."/>
            <person name="Gao Y."/>
            <person name="Chang W."/>
            <person name="Lin Q."/>
            <person name="Yang H.M."/>
            <person name="Huo X.D."/>
            <person name="Wang N."/>
        </authorList>
    </citation>
    <scope>NUCLEOTIDE SEQUENCE [LARGE SCALE GENOMIC DNA]</scope>
    <source>
        <strain evidence="2 3">KACC 19255</strain>
    </source>
</reference>
<protein>
    <recommendedName>
        <fullName evidence="4">Lipoprotein</fullName>
    </recommendedName>
</protein>
<gene>
    <name evidence="2" type="ORF">K0O23_02940</name>
</gene>
<dbReference type="RefSeq" id="WP_219875900.1">
    <property type="nucleotide sequence ID" value="NZ_JAHYXK010000002.1"/>
</dbReference>
<evidence type="ECO:0000256" key="1">
    <source>
        <dbReference type="SAM" id="SignalP"/>
    </source>
</evidence>
<accession>A0ABS7CQ91</accession>
<evidence type="ECO:0000313" key="3">
    <source>
        <dbReference type="Proteomes" id="UP000813018"/>
    </source>
</evidence>